<evidence type="ECO:0000259" key="5">
    <source>
        <dbReference type="PROSITE" id="PS51186"/>
    </source>
</evidence>
<dbReference type="InterPro" id="IPR050680">
    <property type="entry name" value="YpeA/RimI_acetyltransf"/>
</dbReference>
<dbReference type="PANTHER" id="PTHR43420">
    <property type="entry name" value="ACETYLTRANSFERASE"/>
    <property type="match status" value="1"/>
</dbReference>
<dbReference type="eggNOG" id="COG0456">
    <property type="taxonomic scope" value="Bacteria"/>
</dbReference>
<dbReference type="InterPro" id="IPR016181">
    <property type="entry name" value="Acyl_CoA_acyltransferase"/>
</dbReference>
<dbReference type="SUPFAM" id="SSF55729">
    <property type="entry name" value="Acyl-CoA N-acyltransferases (Nat)"/>
    <property type="match status" value="1"/>
</dbReference>
<sequence>MRPLQDHLRNRIRSPTRTLQLCPTALDRLLVNRPLICRTLCEADVATVADFDRRYLGGMWSEEGYQRELTSPNSEILLLATPPSTFSNAGETRPGETIAAWGSFWAILDEAHVTLLGVVPEYRQQGLGQLLLASLLQRAIARKLRRATLEVRKSNQAARSLYAKFGFRPVGERPNYYRNPPEAATILWRNKLQTSTTAVAIANLWERGRDRAYQCGWQLID</sequence>
<dbReference type="InterPro" id="IPR006464">
    <property type="entry name" value="AcTrfase_RimI/Ard1"/>
</dbReference>
<protein>
    <submittedName>
        <fullName evidence="6">Ribosomal-protein-alanine acetyltransferase</fullName>
        <ecNumber evidence="6">2.3.1.128</ecNumber>
    </submittedName>
</protein>
<dbReference type="InterPro" id="IPR000182">
    <property type="entry name" value="GNAT_dom"/>
</dbReference>
<evidence type="ECO:0000313" key="6">
    <source>
        <dbReference type="EMBL" id="ERN42930.1"/>
    </source>
</evidence>
<dbReference type="InParanoid" id="U5DTC2"/>
<dbReference type="PANTHER" id="PTHR43420:SF44">
    <property type="entry name" value="ACETYLTRANSFERASE YPEA"/>
    <property type="match status" value="1"/>
</dbReference>
<dbReference type="Gene3D" id="3.40.630.30">
    <property type="match status" value="1"/>
</dbReference>
<dbReference type="NCBIfam" id="TIGR01575">
    <property type="entry name" value="rimI"/>
    <property type="match status" value="1"/>
</dbReference>
<proteinExistence type="inferred from homology"/>
<dbReference type="OrthoDB" id="9794566at2"/>
<evidence type="ECO:0000256" key="3">
    <source>
        <dbReference type="ARBA" id="ARBA00022679"/>
    </source>
</evidence>
<evidence type="ECO:0000313" key="7">
    <source>
        <dbReference type="Proteomes" id="UP000016960"/>
    </source>
</evidence>
<reference evidence="6 7" key="1">
    <citation type="submission" date="2013-05" db="EMBL/GenBank/DDBJ databases">
        <title>Draft genome sequence of Rubidibacter lacunae KORDI 51-2.</title>
        <authorList>
            <person name="Choi D.H."/>
            <person name="Noh J.H."/>
            <person name="Kwon K.-K."/>
            <person name="Lee J.-H."/>
            <person name="Ryu J.-Y."/>
        </authorList>
    </citation>
    <scope>NUCLEOTIDE SEQUENCE [LARGE SCALE GENOMIC DNA]</scope>
    <source>
        <strain evidence="6 7">KORDI 51-2</strain>
    </source>
</reference>
<organism evidence="6 7">
    <name type="scientific">Rubidibacter lacunae KORDI 51-2</name>
    <dbReference type="NCBI Taxonomy" id="582515"/>
    <lineage>
        <taxon>Bacteria</taxon>
        <taxon>Bacillati</taxon>
        <taxon>Cyanobacteriota</taxon>
        <taxon>Cyanophyceae</taxon>
        <taxon>Oscillatoriophycideae</taxon>
        <taxon>Chroococcales</taxon>
        <taxon>Aphanothecaceae</taxon>
        <taxon>Rubidibacter</taxon>
    </lineage>
</organism>
<dbReference type="Pfam" id="PF00583">
    <property type="entry name" value="Acetyltransf_1"/>
    <property type="match status" value="1"/>
</dbReference>
<evidence type="ECO:0000256" key="2">
    <source>
        <dbReference type="ARBA" id="ARBA00022490"/>
    </source>
</evidence>
<evidence type="ECO:0000256" key="1">
    <source>
        <dbReference type="ARBA" id="ARBA00005395"/>
    </source>
</evidence>
<keyword evidence="7" id="KW-1185">Reference proteome</keyword>
<accession>U5DTC2</accession>
<dbReference type="EMBL" id="ASSJ01000004">
    <property type="protein sequence ID" value="ERN42930.1"/>
    <property type="molecule type" value="Genomic_DNA"/>
</dbReference>
<dbReference type="PROSITE" id="PS51186">
    <property type="entry name" value="GNAT"/>
    <property type="match status" value="1"/>
</dbReference>
<comment type="similarity">
    <text evidence="1">Belongs to the acetyltransferase family. RimI subfamily.</text>
</comment>
<comment type="caution">
    <text evidence="6">The sequence shown here is derived from an EMBL/GenBank/DDBJ whole genome shotgun (WGS) entry which is preliminary data.</text>
</comment>
<keyword evidence="2" id="KW-0963">Cytoplasm</keyword>
<name>U5DTC2_9CHRO</name>
<gene>
    <name evidence="6" type="ORF">KR51_00002340</name>
</gene>
<evidence type="ECO:0000256" key="4">
    <source>
        <dbReference type="ARBA" id="ARBA00023315"/>
    </source>
</evidence>
<dbReference type="AlphaFoldDB" id="U5DTC2"/>
<dbReference type="GO" id="GO:0008080">
    <property type="term" value="F:N-acetyltransferase activity"/>
    <property type="evidence" value="ECO:0007669"/>
    <property type="project" value="InterPro"/>
</dbReference>
<keyword evidence="3 6" id="KW-0808">Transferase</keyword>
<dbReference type="Proteomes" id="UP000016960">
    <property type="component" value="Unassembled WGS sequence"/>
</dbReference>
<dbReference type="EC" id="2.3.1.128" evidence="6"/>
<keyword evidence="4 6" id="KW-0012">Acyltransferase</keyword>
<feature type="domain" description="N-acetyltransferase" evidence="5">
    <location>
        <begin position="35"/>
        <end position="193"/>
    </location>
</feature>
<dbReference type="STRING" id="582515.KR51_00002340"/>